<dbReference type="InterPro" id="IPR018060">
    <property type="entry name" value="HTH_AraC"/>
</dbReference>
<reference evidence="8" key="2">
    <citation type="submission" date="2019-07" db="EMBL/GenBank/DDBJ databases">
        <authorList>
            <person name="Whitman W."/>
            <person name="Huntemann M."/>
            <person name="Clum A."/>
            <person name="Pillay M."/>
            <person name="Palaniappan K."/>
            <person name="Varghese N."/>
            <person name="Mikhailova N."/>
            <person name="Stamatis D."/>
            <person name="Reddy T."/>
            <person name="Daum C."/>
            <person name="Shapiro N."/>
            <person name="Ivanova N."/>
            <person name="Kyrpides N."/>
            <person name="Woyke T."/>
        </authorList>
    </citation>
    <scope>NUCLEOTIDE SEQUENCE</scope>
    <source>
        <strain evidence="8">CGMCC 1.10685</strain>
    </source>
</reference>
<dbReference type="RefSeq" id="WP_145873420.1">
    <property type="nucleotide sequence ID" value="NZ_CP046904.1"/>
</dbReference>
<dbReference type="SMART" id="SM00342">
    <property type="entry name" value="HTH_ARAC"/>
    <property type="match status" value="1"/>
</dbReference>
<keyword evidence="4" id="KW-0472">Membrane</keyword>
<keyword evidence="3" id="KW-0804">Transcription</keyword>
<accession>A0A562PZY2</accession>
<evidence type="ECO:0000313" key="7">
    <source>
        <dbReference type="EMBL" id="QGZ38675.1"/>
    </source>
</evidence>
<dbReference type="PANTHER" id="PTHR43280">
    <property type="entry name" value="ARAC-FAMILY TRANSCRIPTIONAL REGULATOR"/>
    <property type="match status" value="1"/>
</dbReference>
<dbReference type="Proteomes" id="UP000437862">
    <property type="component" value="Chromosome"/>
</dbReference>
<evidence type="ECO:0000256" key="3">
    <source>
        <dbReference type="ARBA" id="ARBA00023163"/>
    </source>
</evidence>
<dbReference type="Gene3D" id="1.10.10.60">
    <property type="entry name" value="Homeodomain-like"/>
    <property type="match status" value="2"/>
</dbReference>
<evidence type="ECO:0000313" key="8">
    <source>
        <dbReference type="EMBL" id="TWI49750.1"/>
    </source>
</evidence>
<keyword evidence="4" id="KW-0812">Transmembrane</keyword>
<feature type="transmembrane region" description="Helical" evidence="4">
    <location>
        <begin position="225"/>
        <end position="245"/>
    </location>
</feature>
<keyword evidence="10" id="KW-1185">Reference proteome</keyword>
<evidence type="ECO:0000313" key="10">
    <source>
        <dbReference type="Proteomes" id="UP000437862"/>
    </source>
</evidence>
<keyword evidence="5" id="KW-0732">Signal</keyword>
<sequence length="388" mass="42556">MRPFHQRAALAGAALLAASLALGYACVQRSHLRAALLPAAAGELRWHARGNADNTRGGASSTTIHAAGERLRFDLRVVPGVPGVPYPFAGTDLFFDGADGKPAHVDLSRYATLSFVARCEPANTLMLSIPTFDAKVSRRGDLLSYRTPAAFFSCTPQGNRVDVDLSRLETPQWWFDLYKQNIAHQHYRLDQVPKIAFGSTFQSPVGNSARVEISELAFIGRDDRYPLFAGGILATAWVLFSVWFFRGHTRALIDELREKLRKDVAIVPYRALPLEGHRDREKATLLDYLGAHYAQADLSVDTVVAATGINRNKLNDILKAELGLTFSAYLNKLRLTEAARLLAGQGGATVAEIAYSVGYANVSYFNKLFKEEHGCTPKAFRTACRAAA</sequence>
<evidence type="ECO:0000313" key="9">
    <source>
        <dbReference type="Proteomes" id="UP000315112"/>
    </source>
</evidence>
<dbReference type="EMBL" id="CP046904">
    <property type="protein sequence ID" value="QGZ38675.1"/>
    <property type="molecule type" value="Genomic_DNA"/>
</dbReference>
<name>A0A562PZY2_9BURK</name>
<dbReference type="Pfam" id="PF12833">
    <property type="entry name" value="HTH_18"/>
    <property type="match status" value="1"/>
</dbReference>
<dbReference type="InterPro" id="IPR009057">
    <property type="entry name" value="Homeodomain-like_sf"/>
</dbReference>
<feature type="signal peptide" evidence="5">
    <location>
        <begin position="1"/>
        <end position="23"/>
    </location>
</feature>
<dbReference type="SUPFAM" id="SSF46689">
    <property type="entry name" value="Homeodomain-like"/>
    <property type="match status" value="1"/>
</dbReference>
<dbReference type="AlphaFoldDB" id="A0A562PZY2"/>
<dbReference type="GO" id="GO:0043565">
    <property type="term" value="F:sequence-specific DNA binding"/>
    <property type="evidence" value="ECO:0007669"/>
    <property type="project" value="InterPro"/>
</dbReference>
<reference evidence="7 10" key="3">
    <citation type="submission" date="2019-12" db="EMBL/GenBank/DDBJ databases">
        <title>Draft Genome Sequences of Six Type Strains of the Genus Massilia.</title>
        <authorList>
            <person name="Miess H."/>
            <person name="Frediansyah A."/>
            <person name="Goeker M."/>
            <person name="Gross H."/>
        </authorList>
    </citation>
    <scope>NUCLEOTIDE SEQUENCE [LARGE SCALE GENOMIC DNA]</scope>
    <source>
        <strain evidence="7 10">DSM 26639</strain>
    </source>
</reference>
<proteinExistence type="predicted"/>
<dbReference type="PROSITE" id="PS51257">
    <property type="entry name" value="PROKAR_LIPOPROTEIN"/>
    <property type="match status" value="1"/>
</dbReference>
<evidence type="ECO:0000256" key="4">
    <source>
        <dbReference type="SAM" id="Phobius"/>
    </source>
</evidence>
<dbReference type="OrthoDB" id="8737325at2"/>
<feature type="domain" description="HTH araC/xylS-type" evidence="6">
    <location>
        <begin position="283"/>
        <end position="383"/>
    </location>
</feature>
<dbReference type="GO" id="GO:0003700">
    <property type="term" value="F:DNA-binding transcription factor activity"/>
    <property type="evidence" value="ECO:0007669"/>
    <property type="project" value="InterPro"/>
</dbReference>
<evidence type="ECO:0000256" key="5">
    <source>
        <dbReference type="SAM" id="SignalP"/>
    </source>
</evidence>
<dbReference type="InterPro" id="IPR020449">
    <property type="entry name" value="Tscrpt_reg_AraC-type_HTH"/>
</dbReference>
<reference evidence="8 9" key="1">
    <citation type="journal article" date="2015" name="Stand. Genomic Sci.">
        <title>Genomic Encyclopedia of Bacterial and Archaeal Type Strains, Phase III: the genomes of soil and plant-associated and newly described type strains.</title>
        <authorList>
            <person name="Whitman W.B."/>
            <person name="Woyke T."/>
            <person name="Klenk H.P."/>
            <person name="Zhou Y."/>
            <person name="Lilburn T.G."/>
            <person name="Beck B.J."/>
            <person name="De Vos P."/>
            <person name="Vandamme P."/>
            <person name="Eisen J.A."/>
            <person name="Garrity G."/>
            <person name="Hugenholtz P."/>
            <person name="Kyrpides N.C."/>
        </authorList>
    </citation>
    <scope>NUCLEOTIDE SEQUENCE [LARGE SCALE GENOMIC DNA]</scope>
    <source>
        <strain evidence="8 9">CGMCC 1.10685</strain>
    </source>
</reference>
<dbReference type="InterPro" id="IPR018062">
    <property type="entry name" value="HTH_AraC-typ_CS"/>
</dbReference>
<dbReference type="PROSITE" id="PS01124">
    <property type="entry name" value="HTH_ARAC_FAMILY_2"/>
    <property type="match status" value="1"/>
</dbReference>
<organism evidence="8 9">
    <name type="scientific">Pseudoduganella flava</name>
    <dbReference type="NCBI Taxonomy" id="871742"/>
    <lineage>
        <taxon>Bacteria</taxon>
        <taxon>Pseudomonadati</taxon>
        <taxon>Pseudomonadota</taxon>
        <taxon>Betaproteobacteria</taxon>
        <taxon>Burkholderiales</taxon>
        <taxon>Oxalobacteraceae</taxon>
        <taxon>Telluria group</taxon>
        <taxon>Pseudoduganella</taxon>
    </lineage>
</organism>
<evidence type="ECO:0000256" key="1">
    <source>
        <dbReference type="ARBA" id="ARBA00023015"/>
    </source>
</evidence>
<dbReference type="PROSITE" id="PS00041">
    <property type="entry name" value="HTH_ARAC_FAMILY_1"/>
    <property type="match status" value="1"/>
</dbReference>
<feature type="chain" id="PRO_5044618063" evidence="5">
    <location>
        <begin position="24"/>
        <end position="388"/>
    </location>
</feature>
<evidence type="ECO:0000259" key="6">
    <source>
        <dbReference type="PROSITE" id="PS01124"/>
    </source>
</evidence>
<evidence type="ECO:0000256" key="2">
    <source>
        <dbReference type="ARBA" id="ARBA00023125"/>
    </source>
</evidence>
<keyword evidence="1" id="KW-0805">Transcription regulation</keyword>
<dbReference type="EMBL" id="VLKW01000002">
    <property type="protein sequence ID" value="TWI49750.1"/>
    <property type="molecule type" value="Genomic_DNA"/>
</dbReference>
<keyword evidence="4" id="KW-1133">Transmembrane helix</keyword>
<dbReference type="PANTHER" id="PTHR43280:SF27">
    <property type="entry name" value="TRANSCRIPTIONAL REGULATOR MTLR"/>
    <property type="match status" value="1"/>
</dbReference>
<dbReference type="Proteomes" id="UP000315112">
    <property type="component" value="Unassembled WGS sequence"/>
</dbReference>
<keyword evidence="2" id="KW-0238">DNA-binding</keyword>
<gene>
    <name evidence="7" type="ORF">GO485_06145</name>
    <name evidence="8" type="ORF">IP92_00971</name>
</gene>
<protein>
    <submittedName>
        <fullName evidence="7">Helix-turn-helix domain-containing protein</fullName>
    </submittedName>
    <submittedName>
        <fullName evidence="8">Helix-turn-helix protein</fullName>
    </submittedName>
</protein>
<dbReference type="PRINTS" id="PR00032">
    <property type="entry name" value="HTHARAC"/>
</dbReference>